<gene>
    <name evidence="2" type="ORF">INR99_06870</name>
</gene>
<keyword evidence="3" id="KW-1185">Reference proteome</keyword>
<dbReference type="Pfam" id="PF13487">
    <property type="entry name" value="HD_5"/>
    <property type="match status" value="1"/>
</dbReference>
<organism evidence="2 3">
    <name type="scientific">Chitinilyticum piscinae</name>
    <dbReference type="NCBI Taxonomy" id="2866724"/>
    <lineage>
        <taxon>Bacteria</taxon>
        <taxon>Pseudomonadati</taxon>
        <taxon>Pseudomonadota</taxon>
        <taxon>Betaproteobacteria</taxon>
        <taxon>Neisseriales</taxon>
        <taxon>Chitinibacteraceae</taxon>
        <taxon>Chitinilyticum</taxon>
    </lineage>
</organism>
<dbReference type="RefSeq" id="WP_194115587.1">
    <property type="nucleotide sequence ID" value="NZ_JADFUA010000003.1"/>
</dbReference>
<evidence type="ECO:0000313" key="2">
    <source>
        <dbReference type="EMBL" id="MBE9609064.1"/>
    </source>
</evidence>
<feature type="domain" description="HD-GYP" evidence="1">
    <location>
        <begin position="192"/>
        <end position="388"/>
    </location>
</feature>
<dbReference type="CDD" id="cd00077">
    <property type="entry name" value="HDc"/>
    <property type="match status" value="1"/>
</dbReference>
<sequence length="460" mass="52529">MELRINVTDLAFGLFITELDRPWLDTPFLLQGFLLETQQQLDDLVEYCQQVEVDLDRSTGGFAQWRHLADRYAEGWRELDASKDLQLQRPGLAQKEAQLQAERRERLNILRELRNFFSFWRRRHTSITGSAPPQDEPIILYEDVRSVEQELPEATVIHRSAEEKIEQFADAIRAELQPRTEAIHDVVDSMVDSIVRNPNALLWLTQLRQRDRYSYSHAVDAAVYLLAFGRHLGYPKQDLHNLGLAALMLDIGKLRLPDELLQREGRFSPGEFMLMKTHVQHSLDILNQLEGVHPDVFDTVARHHERHDGSGYPMKLKGEAIGLFGAMAGIVDCFTALISDRAYSSSKSVYEALQLLYKWGERYFHPALVEQFAQCIGIFHVGSLVELSCGDVGIVISQSRTRRLKPKILLILGPDKEPHARPQIIDLMSNPTTVANIPISIRRELPLGSYGIDPSEYFQG</sequence>
<evidence type="ECO:0000313" key="3">
    <source>
        <dbReference type="Proteomes" id="UP000604481"/>
    </source>
</evidence>
<dbReference type="Gene3D" id="1.10.3210.10">
    <property type="entry name" value="Hypothetical protein af1432"/>
    <property type="match status" value="1"/>
</dbReference>
<proteinExistence type="predicted"/>
<dbReference type="Pfam" id="PF11871">
    <property type="entry name" value="DUF3391"/>
    <property type="match status" value="1"/>
</dbReference>
<evidence type="ECO:0000259" key="1">
    <source>
        <dbReference type="PROSITE" id="PS51832"/>
    </source>
</evidence>
<dbReference type="InterPro" id="IPR003607">
    <property type="entry name" value="HD/PDEase_dom"/>
</dbReference>
<dbReference type="InterPro" id="IPR037522">
    <property type="entry name" value="HD_GYP_dom"/>
</dbReference>
<dbReference type="GO" id="GO:0008081">
    <property type="term" value="F:phosphoric diester hydrolase activity"/>
    <property type="evidence" value="ECO:0007669"/>
    <property type="project" value="UniProtKB-ARBA"/>
</dbReference>
<dbReference type="PROSITE" id="PS51832">
    <property type="entry name" value="HD_GYP"/>
    <property type="match status" value="1"/>
</dbReference>
<name>A0A8J7KAF0_9NEIS</name>
<dbReference type="PANTHER" id="PTHR43155:SF2">
    <property type="entry name" value="CYCLIC DI-GMP PHOSPHODIESTERASE PA4108"/>
    <property type="match status" value="1"/>
</dbReference>
<dbReference type="Proteomes" id="UP000604481">
    <property type="component" value="Unassembled WGS sequence"/>
</dbReference>
<reference evidence="2 3" key="1">
    <citation type="submission" date="2020-10" db="EMBL/GenBank/DDBJ databases">
        <title>The genome sequence of Chitinilyticum litopenaei 4Y14.</title>
        <authorList>
            <person name="Liu Y."/>
        </authorList>
    </citation>
    <scope>NUCLEOTIDE SEQUENCE [LARGE SCALE GENOMIC DNA]</scope>
    <source>
        <strain evidence="2 3">4Y14</strain>
    </source>
</reference>
<dbReference type="AlphaFoldDB" id="A0A8J7KAF0"/>
<dbReference type="PANTHER" id="PTHR43155">
    <property type="entry name" value="CYCLIC DI-GMP PHOSPHODIESTERASE PA4108-RELATED"/>
    <property type="match status" value="1"/>
</dbReference>
<comment type="caution">
    <text evidence="2">The sequence shown here is derived from an EMBL/GenBank/DDBJ whole genome shotgun (WGS) entry which is preliminary data.</text>
</comment>
<dbReference type="EMBL" id="JADFUA010000003">
    <property type="protein sequence ID" value="MBE9609064.1"/>
    <property type="molecule type" value="Genomic_DNA"/>
</dbReference>
<dbReference type="InterPro" id="IPR021812">
    <property type="entry name" value="DUF3391"/>
</dbReference>
<protein>
    <submittedName>
        <fullName evidence="2">HD-GYP domain-containing protein</fullName>
    </submittedName>
</protein>
<dbReference type="SUPFAM" id="SSF109604">
    <property type="entry name" value="HD-domain/PDEase-like"/>
    <property type="match status" value="1"/>
</dbReference>
<accession>A0A8J7KAF0</accession>